<evidence type="ECO:0000256" key="8">
    <source>
        <dbReference type="SAM" id="MobiDB-lite"/>
    </source>
</evidence>
<dbReference type="Gene3D" id="3.40.1190.20">
    <property type="match status" value="1"/>
</dbReference>
<comment type="cofactor">
    <cofactor evidence="7">
        <name>Mg(2+)</name>
        <dbReference type="ChEBI" id="CHEBI:18420"/>
    </cofactor>
</comment>
<dbReference type="PROSITE" id="PS50097">
    <property type="entry name" value="BTB"/>
    <property type="match status" value="2"/>
</dbReference>
<feature type="domain" description="BTB" evidence="9">
    <location>
        <begin position="692"/>
        <end position="723"/>
    </location>
</feature>
<keyword evidence="7" id="KW-0597">Phosphoprotein</keyword>
<dbReference type="PANTHER" id="PTHR12592:SF0">
    <property type="entry name" value="ATP-DEPENDENT (S)-NAD(P)H-HYDRATE DEHYDRATASE"/>
    <property type="match status" value="1"/>
</dbReference>
<dbReference type="PROSITE" id="PS01050">
    <property type="entry name" value="YJEF_C_2"/>
    <property type="match status" value="1"/>
</dbReference>
<gene>
    <name evidence="11" type="ORF">DICSQDRAFT_163516</name>
</gene>
<dbReference type="SUPFAM" id="SSF53613">
    <property type="entry name" value="Ribokinase-like"/>
    <property type="match status" value="1"/>
</dbReference>
<dbReference type="GeneID" id="18838244"/>
<keyword evidence="2 7" id="KW-0067">ATP-binding</keyword>
<dbReference type="NCBIfam" id="TIGR00196">
    <property type="entry name" value="yjeF_cterm"/>
    <property type="match status" value="1"/>
</dbReference>
<feature type="domain" description="BTB" evidence="9">
    <location>
        <begin position="916"/>
        <end position="991"/>
    </location>
</feature>
<sequence>MGPIPQGFLWTEEDENSELQKAISQAAQPPRIPIMPAVIEQQKRVFEYRLHMAQHRSALENSSDVSSVNAQPQLASPPETTTAPQSFEGVPHVVVPQQPHHVWNSVVGNSPHPQDLPAALLSSPLSATSELHPWGGQGAWRTPTPPRADVKVEVDGGNCSPGAVMGSARADEDEMTSVAPTSSGLSTHAQHSYTPPTPAALCTLGRSTPPNTLDSRPLDSTYCTRTFAITKTTKTEMPVPKHIFNQIKAIIPPLNGTLHKGQSGRVGVLGGALDYTGAPFFASMSALRFGADLSHVICSPTAAGAIKSYSPDLIVHPILREEAPIDSVKETLSGLLSRLHVLIIGPGLGREDYMQTFAKLALHIAKEQGMYVVLDADGLYMVGQDTSLIQGYRRAVLTPNVVEFKRLSENVKIDPDTPADERAMRVSRALGGVTVLQKGEADRICTNTGKASKEEAQLNQIKEGESAEELVVVDVPGGYKRCGGQGDVLSGAVGTIMAWGKCYEEGAYGDGSIPPSRIPLLAAVGGSMLTRTASRRAFGKQGRSLVTQDLFPELGHAFEEVFGSGEGGAGAPLAPKVTSHSFNQSSADIILPTADQVELHVHSQIPAQALPIVGDMFCRLLQLPCDSQDVYRVRPIIPVAEFLERLLRFALLRGSSGFIALYVSIISRDSTAIIQIPGYVQPDTAIRVQAVIDITLRSTDNVDFHIHRAILSVASDVFRDMLSLPPPHDDAVLADAGASPSPPSRPIIPLTENGKTLERLLCLCYPINKQPLNELEGVVPVLKAALKYDMEWPITLLTKDLLEIAPKAPLKVWACACQCELKDLVRSAALEILRETAKGEDTKNSRLASFEAMLQSAGLSVLDGVVAGDFFRLREFILAGDREAPFVRLAPTHQLPTHSPIAGVASTTFQPHVLDPDIVICCPDATTHRAHAAILSLHSPVFASMIADSRADQSCKTDVHPPPIELKVEVDSDALVTLLELCYADSSGLPTTPSRLATLLVAAERYQLTAIQRIVKDRWDEVAKDSPLDAYFVAIQHGLTPQARLAARDVLEKPIGGAYARSMESSPALSYYRLLSYYTACSAAVKAKAQDPMPQWHKAMRSAYSPYSYSSSHSIQEGGSMEQCLREIAERSEEGPRRVIAELAFSSLLMHLDGKNGGSIWPMCSRGLCSVVVKAVLTLSSDLGNAIVEAISQVELKID</sequence>
<evidence type="ECO:0000256" key="2">
    <source>
        <dbReference type="ARBA" id="ARBA00022840"/>
    </source>
</evidence>
<dbReference type="HOGENOM" id="CLU_270949_0_0_1"/>
<dbReference type="AlphaFoldDB" id="R7SQJ8"/>
<dbReference type="PANTHER" id="PTHR12592">
    <property type="entry name" value="ATP-DEPENDENT (S)-NAD(P)H-HYDRATE DEHYDRATASE FAMILY MEMBER"/>
    <property type="match status" value="1"/>
</dbReference>
<dbReference type="InterPro" id="IPR017953">
    <property type="entry name" value="Carbohydrate_kinase_pred_CS"/>
</dbReference>
<evidence type="ECO:0000256" key="1">
    <source>
        <dbReference type="ARBA" id="ARBA00022741"/>
    </source>
</evidence>
<feature type="binding site" evidence="7">
    <location>
        <begin position="400"/>
        <end position="406"/>
    </location>
    <ligand>
        <name>(6S)-NADPHX</name>
        <dbReference type="ChEBI" id="CHEBI:64076"/>
    </ligand>
</feature>
<name>R7SQJ8_DICSQ</name>
<evidence type="ECO:0000256" key="5">
    <source>
        <dbReference type="ARBA" id="ARBA00023239"/>
    </source>
</evidence>
<dbReference type="SMART" id="SM00225">
    <property type="entry name" value="BTB"/>
    <property type="match status" value="2"/>
</dbReference>
<feature type="binding site" evidence="7">
    <location>
        <position position="347"/>
    </location>
    <ligand>
        <name>(6S)-NADPHX</name>
        <dbReference type="ChEBI" id="CHEBI:64076"/>
    </ligand>
</feature>
<reference evidence="11 12" key="1">
    <citation type="journal article" date="2012" name="Science">
        <title>The Paleozoic origin of enzymatic lignin decomposition reconstructed from 31 fungal genomes.</title>
        <authorList>
            <person name="Floudas D."/>
            <person name="Binder M."/>
            <person name="Riley R."/>
            <person name="Barry K."/>
            <person name="Blanchette R.A."/>
            <person name="Henrissat B."/>
            <person name="Martinez A.T."/>
            <person name="Otillar R."/>
            <person name="Spatafora J.W."/>
            <person name="Yadav J.S."/>
            <person name="Aerts A."/>
            <person name="Benoit I."/>
            <person name="Boyd A."/>
            <person name="Carlson A."/>
            <person name="Copeland A."/>
            <person name="Coutinho P.M."/>
            <person name="de Vries R.P."/>
            <person name="Ferreira P."/>
            <person name="Findley K."/>
            <person name="Foster B."/>
            <person name="Gaskell J."/>
            <person name="Glotzer D."/>
            <person name="Gorecki P."/>
            <person name="Heitman J."/>
            <person name="Hesse C."/>
            <person name="Hori C."/>
            <person name="Igarashi K."/>
            <person name="Jurgens J.A."/>
            <person name="Kallen N."/>
            <person name="Kersten P."/>
            <person name="Kohler A."/>
            <person name="Kuees U."/>
            <person name="Kumar T.K.A."/>
            <person name="Kuo A."/>
            <person name="LaButti K."/>
            <person name="Larrondo L.F."/>
            <person name="Lindquist E."/>
            <person name="Ling A."/>
            <person name="Lombard V."/>
            <person name="Lucas S."/>
            <person name="Lundell T."/>
            <person name="Martin R."/>
            <person name="McLaughlin D.J."/>
            <person name="Morgenstern I."/>
            <person name="Morin E."/>
            <person name="Murat C."/>
            <person name="Nagy L.G."/>
            <person name="Nolan M."/>
            <person name="Ohm R.A."/>
            <person name="Patyshakuliyeva A."/>
            <person name="Rokas A."/>
            <person name="Ruiz-Duenas F.J."/>
            <person name="Sabat G."/>
            <person name="Salamov A."/>
            <person name="Samejima M."/>
            <person name="Schmutz J."/>
            <person name="Slot J.C."/>
            <person name="St John F."/>
            <person name="Stenlid J."/>
            <person name="Sun H."/>
            <person name="Sun S."/>
            <person name="Syed K."/>
            <person name="Tsang A."/>
            <person name="Wiebenga A."/>
            <person name="Young D."/>
            <person name="Pisabarro A."/>
            <person name="Eastwood D.C."/>
            <person name="Martin F."/>
            <person name="Cullen D."/>
            <person name="Grigoriev I.V."/>
            <person name="Hibbett D.S."/>
        </authorList>
    </citation>
    <scope>NUCLEOTIDE SEQUENCE [LARGE SCALE GENOMIC DNA]</scope>
    <source>
        <strain evidence="11 12">LYAD-421 SS1</strain>
    </source>
</reference>
<evidence type="ECO:0000256" key="6">
    <source>
        <dbReference type="ARBA" id="ARBA00047472"/>
    </source>
</evidence>
<feature type="region of interest" description="Disordered" evidence="8">
    <location>
        <begin position="57"/>
        <end position="86"/>
    </location>
</feature>
<keyword evidence="1 7" id="KW-0547">Nucleotide-binding</keyword>
<dbReference type="EC" id="4.2.1.93" evidence="7"/>
<dbReference type="Gene3D" id="3.30.710.10">
    <property type="entry name" value="Potassium Channel Kv1.1, Chain A"/>
    <property type="match status" value="2"/>
</dbReference>
<keyword evidence="7" id="KW-0963">Cytoplasm</keyword>
<dbReference type="InterPro" id="IPR029056">
    <property type="entry name" value="Ribokinase-like"/>
</dbReference>
<organism evidence="11 12">
    <name type="scientific">Dichomitus squalens (strain LYAD-421)</name>
    <name type="common">Western red white-rot fungus</name>
    <dbReference type="NCBI Taxonomy" id="732165"/>
    <lineage>
        <taxon>Eukaryota</taxon>
        <taxon>Fungi</taxon>
        <taxon>Dikarya</taxon>
        <taxon>Basidiomycota</taxon>
        <taxon>Agaricomycotina</taxon>
        <taxon>Agaricomycetes</taxon>
        <taxon>Polyporales</taxon>
        <taxon>Polyporaceae</taxon>
        <taxon>Dichomitus</taxon>
    </lineage>
</organism>
<feature type="compositionally biased region" description="Polar residues" evidence="8">
    <location>
        <begin position="59"/>
        <end position="85"/>
    </location>
</feature>
<evidence type="ECO:0000313" key="11">
    <source>
        <dbReference type="EMBL" id="EJF57227.1"/>
    </source>
</evidence>
<dbReference type="Pfam" id="PF00651">
    <property type="entry name" value="BTB"/>
    <property type="match status" value="2"/>
</dbReference>
<comment type="catalytic activity">
    <reaction evidence="6 7">
        <text>(6S)-NADPHX + ATP = ADP + phosphate + NADPH + H(+)</text>
        <dbReference type="Rhea" id="RHEA:32231"/>
        <dbReference type="ChEBI" id="CHEBI:15378"/>
        <dbReference type="ChEBI" id="CHEBI:30616"/>
        <dbReference type="ChEBI" id="CHEBI:43474"/>
        <dbReference type="ChEBI" id="CHEBI:57783"/>
        <dbReference type="ChEBI" id="CHEBI:64076"/>
        <dbReference type="ChEBI" id="CHEBI:456216"/>
        <dbReference type="EC" id="4.2.1.93"/>
    </reaction>
</comment>
<dbReference type="Pfam" id="PF01256">
    <property type="entry name" value="Carb_kinase"/>
    <property type="match status" value="1"/>
</dbReference>
<comment type="similarity">
    <text evidence="7">Belongs to the NnrD/CARKD family.</text>
</comment>
<evidence type="ECO:0000259" key="9">
    <source>
        <dbReference type="PROSITE" id="PS50097"/>
    </source>
</evidence>
<keyword evidence="4 7" id="KW-0520">NAD</keyword>
<feature type="binding site" evidence="7">
    <location>
        <begin position="477"/>
        <end position="486"/>
    </location>
    <ligand>
        <name>ATP</name>
        <dbReference type="ChEBI" id="CHEBI:30616"/>
    </ligand>
</feature>
<dbReference type="PROSITE" id="PS51383">
    <property type="entry name" value="YJEF_C_3"/>
    <property type="match status" value="1"/>
</dbReference>
<dbReference type="GO" id="GO:0005524">
    <property type="term" value="F:ATP binding"/>
    <property type="evidence" value="ECO:0007669"/>
    <property type="project" value="UniProtKB-KW"/>
</dbReference>
<comment type="subcellular location">
    <subcellularLocation>
        <location evidence="7">Cytoplasm</location>
    </subcellularLocation>
</comment>
<keyword evidence="3" id="KW-0521">NADP</keyword>
<evidence type="ECO:0000259" key="10">
    <source>
        <dbReference type="PROSITE" id="PS51383"/>
    </source>
</evidence>
<dbReference type="GO" id="GO:0046496">
    <property type="term" value="P:nicotinamide nucleotide metabolic process"/>
    <property type="evidence" value="ECO:0007669"/>
    <property type="project" value="UniProtKB-UniRule"/>
</dbReference>
<comment type="function">
    <text evidence="7">Catalyzes the dehydration of the S-form of NAD(P)HX at the expense of ATP, which is converted to ADP. Together with NAD(P)HX epimerase, which catalyzes the epimerization of the S- and R-forms, the enzyme allows the repair of both epimers of NAD(P)HX, a damaged form of NAD(P)H that is a result of enzymatic or heat-dependent hydration.</text>
</comment>
<evidence type="ECO:0000256" key="3">
    <source>
        <dbReference type="ARBA" id="ARBA00022857"/>
    </source>
</evidence>
<dbReference type="GO" id="GO:0110051">
    <property type="term" value="P:metabolite repair"/>
    <property type="evidence" value="ECO:0007669"/>
    <property type="project" value="TreeGrafter"/>
</dbReference>
<evidence type="ECO:0000256" key="7">
    <source>
        <dbReference type="HAMAP-Rule" id="MF_03157"/>
    </source>
</evidence>
<protein>
    <recommendedName>
        <fullName evidence="7">ATP-dependent (S)-NAD(P)H-hydrate dehydratase</fullName>
        <ecNumber evidence="7">4.2.1.93</ecNumber>
    </recommendedName>
    <alternativeName>
        <fullName evidence="7">ATP-dependent NAD(P)HX dehydratase</fullName>
    </alternativeName>
</protein>
<feature type="binding site" evidence="7">
    <location>
        <position position="487"/>
    </location>
    <ligand>
        <name>(6S)-NADPHX</name>
        <dbReference type="ChEBI" id="CHEBI:64076"/>
    </ligand>
</feature>
<dbReference type="InterPro" id="IPR000210">
    <property type="entry name" value="BTB/POZ_dom"/>
</dbReference>
<dbReference type="Proteomes" id="UP000053319">
    <property type="component" value="Unassembled WGS sequence"/>
</dbReference>
<dbReference type="GO" id="GO:0047453">
    <property type="term" value="F:ATP-dependent NAD(P)H-hydrate dehydratase activity"/>
    <property type="evidence" value="ECO:0007669"/>
    <property type="project" value="UniProtKB-UniRule"/>
</dbReference>
<evidence type="ECO:0000256" key="4">
    <source>
        <dbReference type="ARBA" id="ARBA00023027"/>
    </source>
</evidence>
<dbReference type="CDD" id="cd01171">
    <property type="entry name" value="YXKO-related"/>
    <property type="match status" value="1"/>
</dbReference>
<keyword evidence="5 7" id="KW-0456">Lyase</keyword>
<dbReference type="GO" id="GO:0005737">
    <property type="term" value="C:cytoplasm"/>
    <property type="evidence" value="ECO:0007669"/>
    <property type="project" value="UniProtKB-SubCell"/>
</dbReference>
<proteinExistence type="inferred from homology"/>
<evidence type="ECO:0000313" key="12">
    <source>
        <dbReference type="Proteomes" id="UP000053319"/>
    </source>
</evidence>
<dbReference type="OrthoDB" id="8110916at2759"/>
<accession>R7SQJ8</accession>
<dbReference type="CDD" id="cd18186">
    <property type="entry name" value="BTB_POZ_ZBTB_KLHL-like"/>
    <property type="match status" value="2"/>
</dbReference>
<dbReference type="InterPro" id="IPR000631">
    <property type="entry name" value="CARKD"/>
</dbReference>
<dbReference type="InterPro" id="IPR011333">
    <property type="entry name" value="SKP1/BTB/POZ_sf"/>
</dbReference>
<dbReference type="HAMAP" id="MF_01965">
    <property type="entry name" value="NADHX_dehydratase"/>
    <property type="match status" value="1"/>
</dbReference>
<feature type="domain" description="YjeF C-terminal" evidence="10">
    <location>
        <begin position="243"/>
        <end position="561"/>
    </location>
</feature>
<feature type="binding site" evidence="7">
    <location>
        <begin position="438"/>
        <end position="442"/>
    </location>
    <ligand>
        <name>ATP</name>
        <dbReference type="ChEBI" id="CHEBI:30616"/>
    </ligand>
</feature>
<dbReference type="RefSeq" id="XP_007370059.1">
    <property type="nucleotide sequence ID" value="XM_007369997.1"/>
</dbReference>
<dbReference type="SUPFAM" id="SSF54695">
    <property type="entry name" value="POZ domain"/>
    <property type="match status" value="2"/>
</dbReference>
<comment type="catalytic activity">
    <reaction evidence="7">
        <text>(6S)-NADHX + ATP = ADP + phosphate + NADH + H(+)</text>
        <dbReference type="Rhea" id="RHEA:19017"/>
        <dbReference type="ChEBI" id="CHEBI:15378"/>
        <dbReference type="ChEBI" id="CHEBI:30616"/>
        <dbReference type="ChEBI" id="CHEBI:43474"/>
        <dbReference type="ChEBI" id="CHEBI:57945"/>
        <dbReference type="ChEBI" id="CHEBI:64074"/>
        <dbReference type="ChEBI" id="CHEBI:456216"/>
        <dbReference type="EC" id="4.2.1.93"/>
    </reaction>
</comment>
<dbReference type="EMBL" id="JH719455">
    <property type="protein sequence ID" value="EJF57227.1"/>
    <property type="molecule type" value="Genomic_DNA"/>
</dbReference>
<dbReference type="KEGG" id="dsq:DICSQDRAFT_163516"/>